<evidence type="ECO:0000256" key="2">
    <source>
        <dbReference type="ARBA" id="ARBA00022741"/>
    </source>
</evidence>
<gene>
    <name evidence="13" type="ORF">NV381_19915</name>
</gene>
<dbReference type="Gene3D" id="3.40.50.300">
    <property type="entry name" value="P-loop containing nucleotide triphosphate hydrolases"/>
    <property type="match status" value="2"/>
</dbReference>
<comment type="caution">
    <text evidence="13">The sequence shown here is derived from an EMBL/GenBank/DDBJ whole genome shotgun (WGS) entry which is preliminary data.</text>
</comment>
<keyword evidence="5 10" id="KW-0067">ATP-binding</keyword>
<dbReference type="EC" id="5.6.2.4" evidence="8"/>
<dbReference type="PROSITE" id="PS51198">
    <property type="entry name" value="UVRD_HELICASE_ATP_BIND"/>
    <property type="match status" value="1"/>
</dbReference>
<evidence type="ECO:0000313" key="14">
    <source>
        <dbReference type="Proteomes" id="UP001300012"/>
    </source>
</evidence>
<proteinExistence type="inferred from homology"/>
<dbReference type="PANTHER" id="PTHR11070:SF63">
    <property type="entry name" value="DNA HELICASE IV"/>
    <property type="match status" value="1"/>
</dbReference>
<dbReference type="InterPro" id="IPR000212">
    <property type="entry name" value="DNA_helicase_UvrD/REP"/>
</dbReference>
<evidence type="ECO:0000256" key="1">
    <source>
        <dbReference type="ARBA" id="ARBA00009922"/>
    </source>
</evidence>
<organism evidence="13 14">
    <name type="scientific">Paenibacillus radicis</name>
    <name type="common">ex Xue et al. 2023</name>
    <dbReference type="NCBI Taxonomy" id="2972489"/>
    <lineage>
        <taxon>Bacteria</taxon>
        <taxon>Bacillati</taxon>
        <taxon>Bacillota</taxon>
        <taxon>Bacilli</taxon>
        <taxon>Bacillales</taxon>
        <taxon>Paenibacillaceae</taxon>
        <taxon>Paenibacillus</taxon>
    </lineage>
</organism>
<dbReference type="EMBL" id="JANQBD010000015">
    <property type="protein sequence ID" value="MCR8633453.1"/>
    <property type="molecule type" value="Genomic_DNA"/>
</dbReference>
<dbReference type="Proteomes" id="UP001300012">
    <property type="component" value="Unassembled WGS sequence"/>
</dbReference>
<comment type="similarity">
    <text evidence="1">Belongs to the helicase family. UvrD subfamily.</text>
</comment>
<keyword evidence="2 10" id="KW-0547">Nucleotide-binding</keyword>
<dbReference type="Gene3D" id="1.10.10.160">
    <property type="match status" value="1"/>
</dbReference>
<dbReference type="Pfam" id="PF00580">
    <property type="entry name" value="UvrD-helicase"/>
    <property type="match status" value="1"/>
</dbReference>
<name>A0ABT1YJS7_9BACL</name>
<keyword evidence="14" id="KW-1185">Reference proteome</keyword>
<evidence type="ECO:0000256" key="9">
    <source>
        <dbReference type="ARBA" id="ARBA00048988"/>
    </source>
</evidence>
<evidence type="ECO:0000256" key="8">
    <source>
        <dbReference type="ARBA" id="ARBA00034808"/>
    </source>
</evidence>
<feature type="domain" description="UvrD-like helicase C-terminal" evidence="12">
    <location>
        <begin position="264"/>
        <end position="530"/>
    </location>
</feature>
<dbReference type="RefSeq" id="WP_258215030.1">
    <property type="nucleotide sequence ID" value="NZ_JANQBD010000015.1"/>
</dbReference>
<sequence length="604" mass="69752">MNLTEGLNAEQAQAVMSESQRILMLAGAGTGKTRTLTHRLAHLNLNCRVSTSSIIAITFTRAAAKEMKERLIPLIGTEAKKLICCTFHALAVRILQEWGHRLGLDKQFTIYSQEDREEVIKSIISSAVYHTTHGRMKDMKWNFKKNTQEQAVWNEYQWQLKRFNAVDLDFLILKVNELFTKHPDVAQYYRKVWKYVFVDEFQDTNNEQLQSIKLLDPTNLFGIGDDFQTIYTFNGARVENILEFPLEFPGTEIIKLETNYRSTRQIIEAANNLIRYNVNQTRKNLFSDRDGDPVKFSTYQDADAEANAIVKAIADKPAGKHYSDFAVLARTNAQIDHVYRSLKSAGIPCVIISGSDDPLKQQDVKSLLSYLDWIFNPKDETNFKRIIHFPERTFTDIQLQQAEQIAIDESIPLWKAMIRSFENKVFQFASNLNQLAEGVRDTYFASDAFVRLVQQLKLKEFYAERSLANRIADIERVITYILYWTERQQKAGEDHSPTAFLKWVKIRDIQEKLMEDRDAVKLMTIHGSKGLEFPEVFLIGMNEGTFPNRNTKNMEEERRLGFVAVTRAKFKLNVSSTRTANNWGKVESTEPSRFINEMKESVIL</sequence>
<evidence type="ECO:0000256" key="4">
    <source>
        <dbReference type="ARBA" id="ARBA00022806"/>
    </source>
</evidence>
<dbReference type="Gene3D" id="1.10.486.10">
    <property type="entry name" value="PCRA, domain 4"/>
    <property type="match status" value="1"/>
</dbReference>
<keyword evidence="4 10" id="KW-0347">Helicase</keyword>
<comment type="catalytic activity">
    <reaction evidence="9">
        <text>ATP + H2O = ADP + phosphate + H(+)</text>
        <dbReference type="Rhea" id="RHEA:13065"/>
        <dbReference type="ChEBI" id="CHEBI:15377"/>
        <dbReference type="ChEBI" id="CHEBI:15378"/>
        <dbReference type="ChEBI" id="CHEBI:30616"/>
        <dbReference type="ChEBI" id="CHEBI:43474"/>
        <dbReference type="ChEBI" id="CHEBI:456216"/>
        <dbReference type="EC" id="5.6.2.4"/>
    </reaction>
</comment>
<evidence type="ECO:0000256" key="7">
    <source>
        <dbReference type="ARBA" id="ARBA00034617"/>
    </source>
</evidence>
<dbReference type="PANTHER" id="PTHR11070">
    <property type="entry name" value="UVRD / RECB / PCRA DNA HELICASE FAMILY MEMBER"/>
    <property type="match status" value="1"/>
</dbReference>
<evidence type="ECO:0000256" key="6">
    <source>
        <dbReference type="ARBA" id="ARBA00023235"/>
    </source>
</evidence>
<evidence type="ECO:0000256" key="3">
    <source>
        <dbReference type="ARBA" id="ARBA00022801"/>
    </source>
</evidence>
<dbReference type="SUPFAM" id="SSF52540">
    <property type="entry name" value="P-loop containing nucleoside triphosphate hydrolases"/>
    <property type="match status" value="1"/>
</dbReference>
<keyword evidence="6" id="KW-0413">Isomerase</keyword>
<comment type="catalytic activity">
    <reaction evidence="7">
        <text>Couples ATP hydrolysis with the unwinding of duplex DNA by translocating in the 3'-5' direction.</text>
        <dbReference type="EC" id="5.6.2.4"/>
    </reaction>
</comment>
<dbReference type="InterPro" id="IPR013986">
    <property type="entry name" value="DExx_box_DNA_helicase_dom_sf"/>
</dbReference>
<accession>A0ABT1YJS7</accession>
<feature type="domain" description="UvrD-like helicase ATP-binding" evidence="11">
    <location>
        <begin position="5"/>
        <end position="263"/>
    </location>
</feature>
<keyword evidence="3 10" id="KW-0378">Hydrolase</keyword>
<evidence type="ECO:0000259" key="11">
    <source>
        <dbReference type="PROSITE" id="PS51198"/>
    </source>
</evidence>
<dbReference type="InterPro" id="IPR014017">
    <property type="entry name" value="DNA_helicase_UvrD-like_C"/>
</dbReference>
<protein>
    <recommendedName>
        <fullName evidence="8">DNA 3'-5' helicase</fullName>
        <ecNumber evidence="8">5.6.2.4</ecNumber>
    </recommendedName>
</protein>
<dbReference type="GO" id="GO:0004386">
    <property type="term" value="F:helicase activity"/>
    <property type="evidence" value="ECO:0007669"/>
    <property type="project" value="UniProtKB-KW"/>
</dbReference>
<dbReference type="Pfam" id="PF13361">
    <property type="entry name" value="UvrD_C"/>
    <property type="match status" value="1"/>
</dbReference>
<dbReference type="CDD" id="cd17932">
    <property type="entry name" value="DEXQc_UvrD"/>
    <property type="match status" value="1"/>
</dbReference>
<reference evidence="13 14" key="1">
    <citation type="submission" date="2022-08" db="EMBL/GenBank/DDBJ databases">
        <title>Paenibacillus endoradicis sp. nov., Paenibacillus radicibacter sp. nov and Paenibacillus pararadicis sp. nov., three cold-adapted plant growth-promoting bacteria isolated from root of Larix gmelinii in Great Khingan.</title>
        <authorList>
            <person name="Xue H."/>
        </authorList>
    </citation>
    <scope>NUCLEOTIDE SEQUENCE [LARGE SCALE GENOMIC DNA]</scope>
    <source>
        <strain evidence="13 14">N5-1-1-5</strain>
    </source>
</reference>
<dbReference type="InterPro" id="IPR014016">
    <property type="entry name" value="UvrD-like_ATP-bd"/>
</dbReference>
<dbReference type="PROSITE" id="PS51217">
    <property type="entry name" value="UVRD_HELICASE_CTER"/>
    <property type="match status" value="1"/>
</dbReference>
<evidence type="ECO:0000313" key="13">
    <source>
        <dbReference type="EMBL" id="MCR8633453.1"/>
    </source>
</evidence>
<dbReference type="InterPro" id="IPR027417">
    <property type="entry name" value="P-loop_NTPase"/>
</dbReference>
<evidence type="ECO:0000256" key="5">
    <source>
        <dbReference type="ARBA" id="ARBA00022840"/>
    </source>
</evidence>
<evidence type="ECO:0000259" key="12">
    <source>
        <dbReference type="PROSITE" id="PS51217"/>
    </source>
</evidence>
<evidence type="ECO:0000256" key="10">
    <source>
        <dbReference type="PROSITE-ProRule" id="PRU00560"/>
    </source>
</evidence>
<feature type="binding site" evidence="10">
    <location>
        <begin position="26"/>
        <end position="33"/>
    </location>
    <ligand>
        <name>ATP</name>
        <dbReference type="ChEBI" id="CHEBI:30616"/>
    </ligand>
</feature>